<dbReference type="InterPro" id="IPR013324">
    <property type="entry name" value="RNA_pol_sigma_r3/r4-like"/>
</dbReference>
<organism evidence="8 9">
    <name type="scientific">Microlunatus sagamiharensis</name>
    <dbReference type="NCBI Taxonomy" id="546874"/>
    <lineage>
        <taxon>Bacteria</taxon>
        <taxon>Bacillati</taxon>
        <taxon>Actinomycetota</taxon>
        <taxon>Actinomycetes</taxon>
        <taxon>Propionibacteriales</taxon>
        <taxon>Propionibacteriaceae</taxon>
        <taxon>Microlunatus</taxon>
    </lineage>
</organism>
<protein>
    <submittedName>
        <fullName evidence="8">RNA polymerase sigma-70 factor, ECF subfamily</fullName>
    </submittedName>
</protein>
<evidence type="ECO:0000256" key="5">
    <source>
        <dbReference type="SAM" id="MobiDB-lite"/>
    </source>
</evidence>
<sequence length="200" mass="22194">MTASSRSSRPPTPHRPDPRGTGLAPLMARVQDGDHDAFRDLYDHSVAVVHATALRTTRSPEHAAEVVQEVYVHAWQRARDFDLERGPVLGWLVMLTHRRAVDRVRTETSARLRDQRDFHRSDTSTPDVADLGVARHEASRLRIAVRGLSEKQRTAVTLTYLQGYTVREAAGILGIPEGTVKTRTRDGVAALRDHLGAQAA</sequence>
<dbReference type="NCBIfam" id="TIGR02937">
    <property type="entry name" value="sigma70-ECF"/>
    <property type="match status" value="1"/>
</dbReference>
<dbReference type="InterPro" id="IPR013325">
    <property type="entry name" value="RNA_pol_sigma_r2"/>
</dbReference>
<dbReference type="SUPFAM" id="SSF88946">
    <property type="entry name" value="Sigma2 domain of RNA polymerase sigma factors"/>
    <property type="match status" value="1"/>
</dbReference>
<dbReference type="STRING" id="546874.SAMN04488544_0683"/>
<dbReference type="InterPro" id="IPR039425">
    <property type="entry name" value="RNA_pol_sigma-70-like"/>
</dbReference>
<keyword evidence="3" id="KW-0731">Sigma factor</keyword>
<dbReference type="EMBL" id="LT629799">
    <property type="protein sequence ID" value="SDU83425.1"/>
    <property type="molecule type" value="Genomic_DNA"/>
</dbReference>
<evidence type="ECO:0000259" key="6">
    <source>
        <dbReference type="Pfam" id="PF04542"/>
    </source>
</evidence>
<dbReference type="InterPro" id="IPR036388">
    <property type="entry name" value="WH-like_DNA-bd_sf"/>
</dbReference>
<gene>
    <name evidence="8" type="ORF">SAMN04488544_0683</name>
</gene>
<dbReference type="InterPro" id="IPR014284">
    <property type="entry name" value="RNA_pol_sigma-70_dom"/>
</dbReference>
<dbReference type="SUPFAM" id="SSF88659">
    <property type="entry name" value="Sigma3 and sigma4 domains of RNA polymerase sigma factors"/>
    <property type="match status" value="1"/>
</dbReference>
<dbReference type="GO" id="GO:0016987">
    <property type="term" value="F:sigma factor activity"/>
    <property type="evidence" value="ECO:0007669"/>
    <property type="project" value="UniProtKB-KW"/>
</dbReference>
<dbReference type="InterPro" id="IPR013249">
    <property type="entry name" value="RNA_pol_sigma70_r4_t2"/>
</dbReference>
<evidence type="ECO:0000259" key="7">
    <source>
        <dbReference type="Pfam" id="PF08281"/>
    </source>
</evidence>
<dbReference type="InterPro" id="IPR007627">
    <property type="entry name" value="RNA_pol_sigma70_r2"/>
</dbReference>
<feature type="region of interest" description="Disordered" evidence="5">
    <location>
        <begin position="1"/>
        <end position="24"/>
    </location>
</feature>
<dbReference type="Gene3D" id="1.10.1740.10">
    <property type="match status" value="1"/>
</dbReference>
<feature type="domain" description="RNA polymerase sigma-70 region 2" evidence="6">
    <location>
        <begin position="41"/>
        <end position="108"/>
    </location>
</feature>
<dbReference type="CDD" id="cd06171">
    <property type="entry name" value="Sigma70_r4"/>
    <property type="match status" value="1"/>
</dbReference>
<dbReference type="Gene3D" id="1.10.10.10">
    <property type="entry name" value="Winged helix-like DNA-binding domain superfamily/Winged helix DNA-binding domain"/>
    <property type="match status" value="1"/>
</dbReference>
<keyword evidence="9" id="KW-1185">Reference proteome</keyword>
<dbReference type="Pfam" id="PF08281">
    <property type="entry name" value="Sigma70_r4_2"/>
    <property type="match status" value="1"/>
</dbReference>
<dbReference type="GO" id="GO:0003677">
    <property type="term" value="F:DNA binding"/>
    <property type="evidence" value="ECO:0007669"/>
    <property type="project" value="InterPro"/>
</dbReference>
<proteinExistence type="inferred from homology"/>
<feature type="domain" description="RNA polymerase sigma factor 70 region 4 type 2" evidence="7">
    <location>
        <begin position="144"/>
        <end position="190"/>
    </location>
</feature>
<dbReference type="Proteomes" id="UP000198825">
    <property type="component" value="Chromosome I"/>
</dbReference>
<dbReference type="GO" id="GO:0006352">
    <property type="term" value="P:DNA-templated transcription initiation"/>
    <property type="evidence" value="ECO:0007669"/>
    <property type="project" value="InterPro"/>
</dbReference>
<evidence type="ECO:0000256" key="1">
    <source>
        <dbReference type="ARBA" id="ARBA00010641"/>
    </source>
</evidence>
<evidence type="ECO:0000313" key="9">
    <source>
        <dbReference type="Proteomes" id="UP000198825"/>
    </source>
</evidence>
<name>A0A1H2LRQ1_9ACTN</name>
<dbReference type="PANTHER" id="PTHR43133:SF66">
    <property type="entry name" value="ECF RNA POLYMERASE SIGMA FACTOR SIGK"/>
    <property type="match status" value="1"/>
</dbReference>
<reference evidence="9" key="1">
    <citation type="submission" date="2016-10" db="EMBL/GenBank/DDBJ databases">
        <authorList>
            <person name="Varghese N."/>
            <person name="Submissions S."/>
        </authorList>
    </citation>
    <scope>NUCLEOTIDE SEQUENCE [LARGE SCALE GENOMIC DNA]</scope>
    <source>
        <strain evidence="9">DSM 21743</strain>
    </source>
</reference>
<dbReference type="Pfam" id="PF04542">
    <property type="entry name" value="Sigma70_r2"/>
    <property type="match status" value="1"/>
</dbReference>
<evidence type="ECO:0000256" key="2">
    <source>
        <dbReference type="ARBA" id="ARBA00023015"/>
    </source>
</evidence>
<comment type="similarity">
    <text evidence="1">Belongs to the sigma-70 factor family. ECF subfamily.</text>
</comment>
<keyword evidence="2" id="KW-0805">Transcription regulation</keyword>
<keyword evidence="4" id="KW-0804">Transcription</keyword>
<evidence type="ECO:0000256" key="3">
    <source>
        <dbReference type="ARBA" id="ARBA00023082"/>
    </source>
</evidence>
<evidence type="ECO:0000256" key="4">
    <source>
        <dbReference type="ARBA" id="ARBA00023163"/>
    </source>
</evidence>
<dbReference type="AlphaFoldDB" id="A0A1H2LRQ1"/>
<dbReference type="PANTHER" id="PTHR43133">
    <property type="entry name" value="RNA POLYMERASE ECF-TYPE SIGMA FACTO"/>
    <property type="match status" value="1"/>
</dbReference>
<accession>A0A1H2LRQ1</accession>
<evidence type="ECO:0000313" key="8">
    <source>
        <dbReference type="EMBL" id="SDU83425.1"/>
    </source>
</evidence>